<dbReference type="InterPro" id="IPR051310">
    <property type="entry name" value="MCP_chemotaxis"/>
</dbReference>
<keyword evidence="6" id="KW-0812">Transmembrane</keyword>
<gene>
    <name evidence="9" type="primary">trg_1</name>
    <name evidence="9" type="ORF">LMG26845_01180</name>
</gene>
<dbReference type="InterPro" id="IPR024478">
    <property type="entry name" value="HlyB_4HB_MCP"/>
</dbReference>
<dbReference type="SMART" id="SM00304">
    <property type="entry name" value="HAMP"/>
    <property type="match status" value="1"/>
</dbReference>
<evidence type="ECO:0000256" key="4">
    <source>
        <dbReference type="PROSITE-ProRule" id="PRU00284"/>
    </source>
</evidence>
<sequence>MLRFFSGLNIGARIGGRLSGGFLMVALLGGIIGAFGVWGLSRINDMNDRIFDTEFRGLSDIKEANISLIAAGRARKSYLAASTEEERQTLRKQFDQSLEKLERMRAKAADTFIRENGKRLLAQFTEAEEVWKHESIEFLEDAQKYPLAQVDPEAAALTKRAAAASDKAEKLMRELAAAKEQAAERAVQEVSELYSSTRLILIVLSVAGVVLGLLLGWLVTRGIVRPLGQAVAAARRVANGDLSGNIQVTSRDETGDLMAALKAMNENLSRIVRDVRDGCENIATASAQIAQGNADLSQRTEEQAASLEETAASMEQLTSTVQQNASNAGEAEKLVTQASAVASRGGEVVDVVVRTMSEISESSRRIADITSVIDGIAFQTNILALNAAVEAARAGEQGRGFAVVAGEVRTLAQRSAVAAKEIKALIDESVHRVEGGTRQADEAGNTMREVVESVRQAAILVHEIASASAEQSTGIGQVNQAVAQMDTVTQQNAALVEQAAAAAGSMQDQAGRLSQQVRRFKVDAGVVAMGAEPQARLIQAGRATPHPAAVAARQEPVVARPALIKHGADEDDWSSF</sequence>
<evidence type="ECO:0000256" key="2">
    <source>
        <dbReference type="ARBA" id="ARBA00022481"/>
    </source>
</evidence>
<dbReference type="Pfam" id="PF00015">
    <property type="entry name" value="MCPsignal"/>
    <property type="match status" value="1"/>
</dbReference>
<feature type="domain" description="Methyl-accepting transducer" evidence="7">
    <location>
        <begin position="278"/>
        <end position="507"/>
    </location>
</feature>
<evidence type="ECO:0000256" key="1">
    <source>
        <dbReference type="ARBA" id="ARBA00004370"/>
    </source>
</evidence>
<keyword evidence="10" id="KW-1185">Reference proteome</keyword>
<dbReference type="GO" id="GO:0007165">
    <property type="term" value="P:signal transduction"/>
    <property type="evidence" value="ECO:0007669"/>
    <property type="project" value="UniProtKB-KW"/>
</dbReference>
<reference evidence="9 10" key="1">
    <citation type="submission" date="2020-04" db="EMBL/GenBank/DDBJ databases">
        <authorList>
            <person name="De Canck E."/>
        </authorList>
    </citation>
    <scope>NUCLEOTIDE SEQUENCE [LARGE SCALE GENOMIC DNA]</scope>
    <source>
        <strain evidence="9 10">LMG 26845</strain>
    </source>
</reference>
<organism evidence="9 10">
    <name type="scientific">Achromobacter insuavis</name>
    <dbReference type="NCBI Taxonomy" id="1287735"/>
    <lineage>
        <taxon>Bacteria</taxon>
        <taxon>Pseudomonadati</taxon>
        <taxon>Pseudomonadota</taxon>
        <taxon>Betaproteobacteria</taxon>
        <taxon>Burkholderiales</taxon>
        <taxon>Alcaligenaceae</taxon>
        <taxon>Achromobacter</taxon>
    </lineage>
</organism>
<feature type="transmembrane region" description="Helical" evidence="6">
    <location>
        <begin position="20"/>
        <end position="40"/>
    </location>
</feature>
<comment type="similarity">
    <text evidence="3">Belongs to the methyl-accepting chemotaxis (MCP) protein family.</text>
</comment>
<evidence type="ECO:0000259" key="7">
    <source>
        <dbReference type="PROSITE" id="PS50111"/>
    </source>
</evidence>
<dbReference type="AlphaFoldDB" id="A0A6J4ZKH3"/>
<dbReference type="RefSeq" id="WP_054430099.1">
    <property type="nucleotide sequence ID" value="NZ_CADIJR010000007.1"/>
</dbReference>
<dbReference type="GO" id="GO:0004888">
    <property type="term" value="F:transmembrane signaling receptor activity"/>
    <property type="evidence" value="ECO:0007669"/>
    <property type="project" value="InterPro"/>
</dbReference>
<keyword evidence="2" id="KW-0488">Methylation</keyword>
<dbReference type="InterPro" id="IPR003660">
    <property type="entry name" value="HAMP_dom"/>
</dbReference>
<keyword evidence="4" id="KW-0807">Transducer</keyword>
<accession>A0A6J4ZKH3</accession>
<evidence type="ECO:0000259" key="8">
    <source>
        <dbReference type="PROSITE" id="PS50885"/>
    </source>
</evidence>
<evidence type="ECO:0000313" key="10">
    <source>
        <dbReference type="Proteomes" id="UP000507979"/>
    </source>
</evidence>
<dbReference type="PROSITE" id="PS50885">
    <property type="entry name" value="HAMP"/>
    <property type="match status" value="1"/>
</dbReference>
<dbReference type="SMART" id="SM00283">
    <property type="entry name" value="MA"/>
    <property type="match status" value="1"/>
</dbReference>
<dbReference type="EMBL" id="CADIJR010000007">
    <property type="protein sequence ID" value="CAB3633375.1"/>
    <property type="molecule type" value="Genomic_DNA"/>
</dbReference>
<dbReference type="GO" id="GO:0006935">
    <property type="term" value="P:chemotaxis"/>
    <property type="evidence" value="ECO:0007669"/>
    <property type="project" value="InterPro"/>
</dbReference>
<feature type="coiled-coil region" evidence="5">
    <location>
        <begin position="154"/>
        <end position="188"/>
    </location>
</feature>
<dbReference type="Pfam" id="PF12729">
    <property type="entry name" value="4HB_MCP_1"/>
    <property type="match status" value="1"/>
</dbReference>
<dbReference type="Pfam" id="PF00672">
    <property type="entry name" value="HAMP"/>
    <property type="match status" value="1"/>
</dbReference>
<dbReference type="GeneID" id="92897027"/>
<feature type="domain" description="HAMP" evidence="8">
    <location>
        <begin position="221"/>
        <end position="273"/>
    </location>
</feature>
<name>A0A6J4ZKH3_9BURK</name>
<dbReference type="CDD" id="cd11386">
    <property type="entry name" value="MCP_signal"/>
    <property type="match status" value="1"/>
</dbReference>
<keyword evidence="6" id="KW-1133">Transmembrane helix</keyword>
<dbReference type="SUPFAM" id="SSF58104">
    <property type="entry name" value="Methyl-accepting chemotaxis protein (MCP) signaling domain"/>
    <property type="match status" value="1"/>
</dbReference>
<dbReference type="PRINTS" id="PR00260">
    <property type="entry name" value="CHEMTRNSDUCR"/>
</dbReference>
<dbReference type="Gene3D" id="1.10.287.950">
    <property type="entry name" value="Methyl-accepting chemotaxis protein"/>
    <property type="match status" value="1"/>
</dbReference>
<evidence type="ECO:0000313" key="9">
    <source>
        <dbReference type="EMBL" id="CAB3633375.1"/>
    </source>
</evidence>
<dbReference type="Proteomes" id="UP000507979">
    <property type="component" value="Unassembled WGS sequence"/>
</dbReference>
<evidence type="ECO:0000256" key="3">
    <source>
        <dbReference type="ARBA" id="ARBA00029447"/>
    </source>
</evidence>
<dbReference type="GO" id="GO:0005886">
    <property type="term" value="C:plasma membrane"/>
    <property type="evidence" value="ECO:0007669"/>
    <property type="project" value="TreeGrafter"/>
</dbReference>
<dbReference type="InterPro" id="IPR004090">
    <property type="entry name" value="Chemotax_Me-accpt_rcpt"/>
</dbReference>
<keyword evidence="5" id="KW-0175">Coiled coil</keyword>
<dbReference type="Gene3D" id="6.10.340.10">
    <property type="match status" value="1"/>
</dbReference>
<dbReference type="FunFam" id="1.10.287.950:FF:000001">
    <property type="entry name" value="Methyl-accepting chemotaxis sensory transducer"/>
    <property type="match status" value="1"/>
</dbReference>
<evidence type="ECO:0000256" key="5">
    <source>
        <dbReference type="SAM" id="Coils"/>
    </source>
</evidence>
<feature type="transmembrane region" description="Helical" evidence="6">
    <location>
        <begin position="199"/>
        <end position="219"/>
    </location>
</feature>
<dbReference type="PROSITE" id="PS50111">
    <property type="entry name" value="CHEMOTAXIS_TRANSDUC_2"/>
    <property type="match status" value="1"/>
</dbReference>
<protein>
    <submittedName>
        <fullName evidence="9">Methyl-accepting chemotaxis protein III</fullName>
    </submittedName>
</protein>
<dbReference type="InterPro" id="IPR004089">
    <property type="entry name" value="MCPsignal_dom"/>
</dbReference>
<keyword evidence="6" id="KW-0472">Membrane</keyword>
<feature type="coiled-coil region" evidence="5">
    <location>
        <begin position="80"/>
        <end position="111"/>
    </location>
</feature>
<comment type="subcellular location">
    <subcellularLocation>
        <location evidence="1">Membrane</location>
    </subcellularLocation>
</comment>
<dbReference type="PANTHER" id="PTHR43531">
    <property type="entry name" value="PROTEIN ICFG"/>
    <property type="match status" value="1"/>
</dbReference>
<dbReference type="PANTHER" id="PTHR43531:SF14">
    <property type="entry name" value="METHYL-ACCEPTING CHEMOTAXIS PROTEIN I-RELATED"/>
    <property type="match status" value="1"/>
</dbReference>
<proteinExistence type="inferred from homology"/>
<evidence type="ECO:0000256" key="6">
    <source>
        <dbReference type="SAM" id="Phobius"/>
    </source>
</evidence>